<feature type="region of interest" description="Disordered" evidence="1">
    <location>
        <begin position="191"/>
        <end position="246"/>
    </location>
</feature>
<dbReference type="AlphaFoldDB" id="A0A830HJB8"/>
<evidence type="ECO:0000256" key="1">
    <source>
        <dbReference type="SAM" id="MobiDB-lite"/>
    </source>
</evidence>
<evidence type="ECO:0000313" key="3">
    <source>
        <dbReference type="Proteomes" id="UP000660262"/>
    </source>
</evidence>
<accession>A0A830HJB8</accession>
<reference evidence="2" key="1">
    <citation type="submission" date="2020-10" db="EMBL/GenBank/DDBJ databases">
        <title>Unveiling of a novel bifunctional photoreceptor, Dualchrome1, isolated from a cosmopolitan green alga.</title>
        <authorList>
            <person name="Suzuki S."/>
            <person name="Kawachi M."/>
        </authorList>
    </citation>
    <scope>NUCLEOTIDE SEQUENCE</scope>
    <source>
        <strain evidence="2">NIES 2893</strain>
    </source>
</reference>
<proteinExistence type="predicted"/>
<name>A0A830HJB8_9CHLO</name>
<feature type="compositionally biased region" description="Polar residues" evidence="1">
    <location>
        <begin position="24"/>
        <end position="39"/>
    </location>
</feature>
<dbReference type="EMBL" id="BNJQ01000017">
    <property type="protein sequence ID" value="GHP07466.1"/>
    <property type="molecule type" value="Genomic_DNA"/>
</dbReference>
<feature type="compositionally biased region" description="Acidic residues" evidence="1">
    <location>
        <begin position="56"/>
        <end position="65"/>
    </location>
</feature>
<evidence type="ECO:0000313" key="2">
    <source>
        <dbReference type="EMBL" id="GHP07466.1"/>
    </source>
</evidence>
<feature type="region of interest" description="Disordered" evidence="1">
    <location>
        <begin position="14"/>
        <end position="103"/>
    </location>
</feature>
<organism evidence="2 3">
    <name type="scientific">Pycnococcus provasolii</name>
    <dbReference type="NCBI Taxonomy" id="41880"/>
    <lineage>
        <taxon>Eukaryota</taxon>
        <taxon>Viridiplantae</taxon>
        <taxon>Chlorophyta</taxon>
        <taxon>Pseudoscourfieldiophyceae</taxon>
        <taxon>Pseudoscourfieldiales</taxon>
        <taxon>Pycnococcaceae</taxon>
        <taxon>Pycnococcus</taxon>
    </lineage>
</organism>
<keyword evidence="3" id="KW-1185">Reference proteome</keyword>
<gene>
    <name evidence="2" type="ORF">PPROV_000620800</name>
</gene>
<dbReference type="Proteomes" id="UP000660262">
    <property type="component" value="Unassembled WGS sequence"/>
</dbReference>
<sequence>MPATSLPLLVAKHDAARSKHGLASQLSQRSARKTTNNNGAHARTPLTDRILQAARDDEDDDDEGGELQASPSPYHSSDEEYGGGRDLQGENNNNNNKEPDILSQLRQRIDLENEAEHLERRKQAWEDGSALAEVQEENERANGDSEAKIEQLEAMIDAEAQRLRAILDDNEAGGGEDHTCTEARGVLEQAASAQAKLKRDNDSLRSRVTETRKRLDRFDESTSGRANPLDMLKELETLSAQVGEPL</sequence>
<protein>
    <submittedName>
        <fullName evidence="2">Uncharacterized protein</fullName>
    </submittedName>
</protein>
<comment type="caution">
    <text evidence="2">The sequence shown here is derived from an EMBL/GenBank/DDBJ whole genome shotgun (WGS) entry which is preliminary data.</text>
</comment>
<feature type="compositionally biased region" description="Basic and acidic residues" evidence="1">
    <location>
        <begin position="197"/>
        <end position="222"/>
    </location>
</feature>